<dbReference type="RefSeq" id="WP_021638431.1">
    <property type="nucleotide sequence ID" value="NZ_CALBAU010000261.1"/>
</dbReference>
<comment type="caution">
    <text evidence="2">The sequence shown here is derived from an EMBL/GenBank/DDBJ whole genome shotgun (WGS) entry which is preliminary data.</text>
</comment>
<protein>
    <submittedName>
        <fullName evidence="2">Septum formation initiator family protein</fullName>
    </submittedName>
</protein>
<accession>A0A3E3J1C8</accession>
<evidence type="ECO:0000313" key="3">
    <source>
        <dbReference type="Proteomes" id="UP000260812"/>
    </source>
</evidence>
<proteinExistence type="predicted"/>
<reference evidence="2 4" key="1">
    <citation type="submission" date="2018-08" db="EMBL/GenBank/DDBJ databases">
        <title>A genome reference for cultivated species of the human gut microbiota.</title>
        <authorList>
            <person name="Zou Y."/>
            <person name="Xue W."/>
            <person name="Luo G."/>
        </authorList>
    </citation>
    <scope>NUCLEOTIDE SEQUENCE [LARGE SCALE GENOMIC DNA]</scope>
    <source>
        <strain evidence="2 4">AF26-4BH</strain>
        <strain evidence="1">TF05-5AC</strain>
    </source>
</reference>
<evidence type="ECO:0000313" key="1">
    <source>
        <dbReference type="EMBL" id="RGE65046.1"/>
    </source>
</evidence>
<dbReference type="EMBL" id="QVLU01000004">
    <property type="protein sequence ID" value="RGE73148.1"/>
    <property type="molecule type" value="Genomic_DNA"/>
</dbReference>
<dbReference type="EMBL" id="QVLV01000001">
    <property type="protein sequence ID" value="RGE65046.1"/>
    <property type="molecule type" value="Genomic_DNA"/>
</dbReference>
<evidence type="ECO:0000313" key="4">
    <source>
        <dbReference type="Proteomes" id="UP000261166"/>
    </source>
</evidence>
<dbReference type="OrthoDB" id="1771181at2"/>
<dbReference type="Proteomes" id="UP000260812">
    <property type="component" value="Unassembled WGS sequence"/>
</dbReference>
<sequence>MVKRKVVFRKKRQNRLGMFLVLMVVLMLLVVVSLKSAELRQKQETYAARERVLQEQIDAEKARTEEIEEYRKYTQTKKYVEEVAKDKLGLVNEGEIIYKPDE</sequence>
<dbReference type="Pfam" id="PF04977">
    <property type="entry name" value="DivIC"/>
    <property type="match status" value="1"/>
</dbReference>
<keyword evidence="3" id="KW-1185">Reference proteome</keyword>
<dbReference type="Proteomes" id="UP000261166">
    <property type="component" value="Unassembled WGS sequence"/>
</dbReference>
<organism evidence="2 4">
    <name type="scientific">Eisenbergiella massiliensis</name>
    <dbReference type="NCBI Taxonomy" id="1720294"/>
    <lineage>
        <taxon>Bacteria</taxon>
        <taxon>Bacillati</taxon>
        <taxon>Bacillota</taxon>
        <taxon>Clostridia</taxon>
        <taxon>Lachnospirales</taxon>
        <taxon>Lachnospiraceae</taxon>
        <taxon>Eisenbergiella</taxon>
    </lineage>
</organism>
<dbReference type="InterPro" id="IPR007060">
    <property type="entry name" value="FtsL/DivIC"/>
</dbReference>
<evidence type="ECO:0000313" key="2">
    <source>
        <dbReference type="EMBL" id="RGE73148.1"/>
    </source>
</evidence>
<gene>
    <name evidence="2" type="ORF">DWY69_06625</name>
    <name evidence="1" type="ORF">DXC51_01585</name>
</gene>
<dbReference type="GeneID" id="97985607"/>
<dbReference type="AlphaFoldDB" id="A0A3E3J1C8"/>
<name>A0A3E3J1C8_9FIRM</name>